<evidence type="ECO:0000256" key="1">
    <source>
        <dbReference type="ARBA" id="ARBA00004496"/>
    </source>
</evidence>
<dbReference type="Pfam" id="PF02151">
    <property type="entry name" value="UVR"/>
    <property type="match status" value="1"/>
</dbReference>
<dbReference type="InterPro" id="IPR027417">
    <property type="entry name" value="P-loop_NTPase"/>
</dbReference>
<dbReference type="NCBIfam" id="TIGR00631">
    <property type="entry name" value="uvrb"/>
    <property type="match status" value="1"/>
</dbReference>
<dbReference type="SMART" id="SM00487">
    <property type="entry name" value="DEXDc"/>
    <property type="match status" value="1"/>
</dbReference>
<dbReference type="GO" id="GO:0006289">
    <property type="term" value="P:nucleotide-excision repair"/>
    <property type="evidence" value="ECO:0007669"/>
    <property type="project" value="InterPro"/>
</dbReference>
<evidence type="ECO:0000259" key="14">
    <source>
        <dbReference type="PROSITE" id="PS51194"/>
    </source>
</evidence>
<evidence type="ECO:0000256" key="9">
    <source>
        <dbReference type="ARBA" id="ARBA00023204"/>
    </source>
</evidence>
<comment type="subcellular location">
    <subcellularLocation>
        <location evidence="1">Cytoplasm</location>
    </subcellularLocation>
</comment>
<dbReference type="AlphaFoldDB" id="A0A6J7IDE6"/>
<evidence type="ECO:0000256" key="5">
    <source>
        <dbReference type="ARBA" id="ARBA00022763"/>
    </source>
</evidence>
<dbReference type="InterPro" id="IPR001650">
    <property type="entry name" value="Helicase_C-like"/>
</dbReference>
<dbReference type="Pfam" id="PF17757">
    <property type="entry name" value="UvrB_inter"/>
    <property type="match status" value="1"/>
</dbReference>
<accession>A0A6J7IDE6</accession>
<evidence type="ECO:0000313" key="15">
    <source>
        <dbReference type="EMBL" id="CAB4928384.1"/>
    </source>
</evidence>
<dbReference type="SUPFAM" id="SSF46600">
    <property type="entry name" value="C-terminal UvrC-binding domain of UvrB"/>
    <property type="match status" value="1"/>
</dbReference>
<feature type="domain" description="Helicase C-terminal" evidence="14">
    <location>
        <begin position="440"/>
        <end position="606"/>
    </location>
</feature>
<dbReference type="GO" id="GO:0005737">
    <property type="term" value="C:cytoplasm"/>
    <property type="evidence" value="ECO:0007669"/>
    <property type="project" value="UniProtKB-SubCell"/>
</dbReference>
<evidence type="ECO:0000256" key="10">
    <source>
        <dbReference type="ARBA" id="ARBA00026033"/>
    </source>
</evidence>
<dbReference type="EMBL" id="CAFBNB010000087">
    <property type="protein sequence ID" value="CAB4928384.1"/>
    <property type="molecule type" value="Genomic_DNA"/>
</dbReference>
<protein>
    <recommendedName>
        <fullName evidence="11">UvrABC system protein B</fullName>
    </recommendedName>
</protein>
<evidence type="ECO:0000259" key="13">
    <source>
        <dbReference type="PROSITE" id="PS51192"/>
    </source>
</evidence>
<evidence type="ECO:0000259" key="12">
    <source>
        <dbReference type="PROSITE" id="PS50151"/>
    </source>
</evidence>
<dbReference type="InterPro" id="IPR004807">
    <property type="entry name" value="UvrB"/>
</dbReference>
<dbReference type="GO" id="GO:0005524">
    <property type="term" value="F:ATP binding"/>
    <property type="evidence" value="ECO:0007669"/>
    <property type="project" value="UniProtKB-KW"/>
</dbReference>
<dbReference type="InterPro" id="IPR006935">
    <property type="entry name" value="Helicase/UvrB_N"/>
</dbReference>
<dbReference type="Gene3D" id="3.40.50.300">
    <property type="entry name" value="P-loop containing nucleotide triphosphate hydrolases"/>
    <property type="match status" value="3"/>
</dbReference>
<dbReference type="InterPro" id="IPR036876">
    <property type="entry name" value="UVR_dom_sf"/>
</dbReference>
<dbReference type="PROSITE" id="PS50151">
    <property type="entry name" value="UVR"/>
    <property type="match status" value="1"/>
</dbReference>
<dbReference type="InterPro" id="IPR001943">
    <property type="entry name" value="UVR_dom"/>
</dbReference>
<dbReference type="CDD" id="cd18790">
    <property type="entry name" value="SF2_C_UvrB"/>
    <property type="match status" value="1"/>
</dbReference>
<feature type="domain" description="Helicase ATP-binding" evidence="13">
    <location>
        <begin position="36"/>
        <end position="159"/>
    </location>
</feature>
<proteinExistence type="inferred from homology"/>
<dbReference type="Pfam" id="PF00271">
    <property type="entry name" value="Helicase_C"/>
    <property type="match status" value="1"/>
</dbReference>
<evidence type="ECO:0000256" key="11">
    <source>
        <dbReference type="ARBA" id="ARBA00029504"/>
    </source>
</evidence>
<dbReference type="CDD" id="cd17916">
    <property type="entry name" value="DEXHc_UvrB"/>
    <property type="match status" value="1"/>
</dbReference>
<dbReference type="NCBIfam" id="NF003673">
    <property type="entry name" value="PRK05298.1"/>
    <property type="match status" value="1"/>
</dbReference>
<evidence type="ECO:0000256" key="8">
    <source>
        <dbReference type="ARBA" id="ARBA00022881"/>
    </source>
</evidence>
<dbReference type="GO" id="GO:0003677">
    <property type="term" value="F:DNA binding"/>
    <property type="evidence" value="ECO:0007669"/>
    <property type="project" value="InterPro"/>
</dbReference>
<evidence type="ECO:0000256" key="4">
    <source>
        <dbReference type="ARBA" id="ARBA00022741"/>
    </source>
</evidence>
<sequence>MTRPVTDLQRRVAPFEVKAPFEPSGDQPAAIAALAERIRSGERDTVLLGATGTGKSATTAWLVEALQRPTLVMAPNKTLAAQLTTEFKELLPNNAVEYFVSYYDYYQPEAYIPQSDTFIEKDSSINEEVERLRHSATNSLLTRRDVIVVASVSAIYGLGTPQEYVDRMVRLRIGDSIERDALLRRFVDIQYTRNDISFQRGTFRVRGDTVEVFPVYEEHPIRIEMFGDEIERLMSLHPVTGEILTEDEEIYIFPATHYVAGPERMDRAVAGIEAELEQRLAEFETQGKLLEAQRLRMRTTYDIEMMRQMGSCAGIENYSRHIDGREQGSAPNCLIDYFPEDFLLVIDESHVTVPQIGAMYEGDMSRKRTLVDHGFRLPSAMDNRPLRWDEFVERVGQTVYLSATPGPYELGRVGGEFVEQVIRPTGLVDPEIIVKPSKGQIDDLMDEIKQRAARNERVLVTTLTKRMAEDLTDYLLENGVRVQYLHSEVDTLRRVELLRELRMGVFDVLVGINLLREGLDLPEVSLVAILDADKEGFLRSETSLIQTIGRAARNVSGQVHMYADKITPSMERAIDETTRRRAKQVAYNVAHGVDPQPLRKKIADITDLLAREDADTAALLQESSASGSNRRRPKAEDELVSLIDDLTAQMHHAATELQFELAARLRDEVGDLKRELRGMREGQRP</sequence>
<keyword evidence="5" id="KW-0227">DNA damage</keyword>
<dbReference type="InterPro" id="IPR014001">
    <property type="entry name" value="Helicase_ATP-bd"/>
</dbReference>
<dbReference type="PANTHER" id="PTHR24029">
    <property type="entry name" value="UVRABC SYSTEM PROTEIN B"/>
    <property type="match status" value="1"/>
</dbReference>
<evidence type="ECO:0000256" key="2">
    <source>
        <dbReference type="ARBA" id="ARBA00008533"/>
    </source>
</evidence>
<dbReference type="InterPro" id="IPR024759">
    <property type="entry name" value="UvrB_YAD/RRR_dom"/>
</dbReference>
<dbReference type="GO" id="GO:0016887">
    <property type="term" value="F:ATP hydrolysis activity"/>
    <property type="evidence" value="ECO:0007669"/>
    <property type="project" value="InterPro"/>
</dbReference>
<evidence type="ECO:0000256" key="6">
    <source>
        <dbReference type="ARBA" id="ARBA00022769"/>
    </source>
</evidence>
<keyword evidence="9" id="KW-0234">DNA repair</keyword>
<keyword evidence="4" id="KW-0547">Nucleotide-binding</keyword>
<dbReference type="SMART" id="SM00490">
    <property type="entry name" value="HELICc"/>
    <property type="match status" value="1"/>
</dbReference>
<gene>
    <name evidence="15" type="ORF">UFOPK3720_00591</name>
</gene>
<comment type="similarity">
    <text evidence="2">Belongs to the UvrB family.</text>
</comment>
<dbReference type="HAMAP" id="MF_00204">
    <property type="entry name" value="UvrB"/>
    <property type="match status" value="1"/>
</dbReference>
<dbReference type="GO" id="GO:0009380">
    <property type="term" value="C:excinuclease repair complex"/>
    <property type="evidence" value="ECO:0007669"/>
    <property type="project" value="InterPro"/>
</dbReference>
<dbReference type="Pfam" id="PF04851">
    <property type="entry name" value="ResIII"/>
    <property type="match status" value="1"/>
</dbReference>
<organism evidence="15">
    <name type="scientific">freshwater metagenome</name>
    <dbReference type="NCBI Taxonomy" id="449393"/>
    <lineage>
        <taxon>unclassified sequences</taxon>
        <taxon>metagenomes</taxon>
        <taxon>ecological metagenomes</taxon>
    </lineage>
</organism>
<feature type="domain" description="UVR" evidence="12">
    <location>
        <begin position="640"/>
        <end position="675"/>
    </location>
</feature>
<name>A0A6J7IDE6_9ZZZZ</name>
<evidence type="ECO:0000256" key="3">
    <source>
        <dbReference type="ARBA" id="ARBA00022490"/>
    </source>
</evidence>
<evidence type="ECO:0000256" key="7">
    <source>
        <dbReference type="ARBA" id="ARBA00022840"/>
    </source>
</evidence>
<dbReference type="PROSITE" id="PS51192">
    <property type="entry name" value="HELICASE_ATP_BIND_1"/>
    <property type="match status" value="1"/>
</dbReference>
<dbReference type="PROSITE" id="PS51194">
    <property type="entry name" value="HELICASE_CTER"/>
    <property type="match status" value="1"/>
</dbReference>
<dbReference type="GO" id="GO:0004518">
    <property type="term" value="F:nuclease activity"/>
    <property type="evidence" value="ECO:0007669"/>
    <property type="project" value="UniProtKB-KW"/>
</dbReference>
<keyword evidence="3" id="KW-0963">Cytoplasm</keyword>
<dbReference type="Pfam" id="PF12344">
    <property type="entry name" value="UvrB"/>
    <property type="match status" value="1"/>
</dbReference>
<dbReference type="PANTHER" id="PTHR24029:SF0">
    <property type="entry name" value="UVRABC SYSTEM PROTEIN B"/>
    <property type="match status" value="1"/>
</dbReference>
<dbReference type="SUPFAM" id="SSF52540">
    <property type="entry name" value="P-loop containing nucleoside triphosphate hydrolases"/>
    <property type="match status" value="2"/>
</dbReference>
<keyword evidence="7" id="KW-0067">ATP-binding</keyword>
<keyword evidence="6" id="KW-0228">DNA excision</keyword>
<dbReference type="InterPro" id="IPR041471">
    <property type="entry name" value="UvrB_inter"/>
</dbReference>
<keyword evidence="8" id="KW-0267">Excision nuclease</keyword>
<reference evidence="15" key="1">
    <citation type="submission" date="2020-05" db="EMBL/GenBank/DDBJ databases">
        <authorList>
            <person name="Chiriac C."/>
            <person name="Salcher M."/>
            <person name="Ghai R."/>
            <person name="Kavagutti S V."/>
        </authorList>
    </citation>
    <scope>NUCLEOTIDE SEQUENCE</scope>
</reference>
<comment type="subunit">
    <text evidence="10">Forms a heterotetramer with UvrA during the search for lesions. Interacts with UvrC in an incision complex.</text>
</comment>
<dbReference type="Gene3D" id="4.10.860.10">
    <property type="entry name" value="UVR domain"/>
    <property type="match status" value="1"/>
</dbReference>